<proteinExistence type="predicted"/>
<keyword evidence="1" id="KW-0812">Transmembrane</keyword>
<name>A0A2T6ZMH5_TUBBO</name>
<evidence type="ECO:0000313" key="2">
    <source>
        <dbReference type="EMBL" id="PUU76691.1"/>
    </source>
</evidence>
<dbReference type="EMBL" id="NESQ01000178">
    <property type="protein sequence ID" value="PUU76691.1"/>
    <property type="molecule type" value="Genomic_DNA"/>
</dbReference>
<keyword evidence="3" id="KW-1185">Reference proteome</keyword>
<keyword evidence="1" id="KW-0472">Membrane</keyword>
<feature type="transmembrane region" description="Helical" evidence="1">
    <location>
        <begin position="12"/>
        <end position="35"/>
    </location>
</feature>
<protein>
    <submittedName>
        <fullName evidence="2">Uncharacterized protein</fullName>
    </submittedName>
</protein>
<comment type="caution">
    <text evidence="2">The sequence shown here is derived from an EMBL/GenBank/DDBJ whole genome shotgun (WGS) entry which is preliminary data.</text>
</comment>
<keyword evidence="1" id="KW-1133">Transmembrane helix</keyword>
<feature type="transmembrane region" description="Helical" evidence="1">
    <location>
        <begin position="42"/>
        <end position="60"/>
    </location>
</feature>
<organism evidence="2 3">
    <name type="scientific">Tuber borchii</name>
    <name type="common">White truffle</name>
    <dbReference type="NCBI Taxonomy" id="42251"/>
    <lineage>
        <taxon>Eukaryota</taxon>
        <taxon>Fungi</taxon>
        <taxon>Dikarya</taxon>
        <taxon>Ascomycota</taxon>
        <taxon>Pezizomycotina</taxon>
        <taxon>Pezizomycetes</taxon>
        <taxon>Pezizales</taxon>
        <taxon>Tuberaceae</taxon>
        <taxon>Tuber</taxon>
    </lineage>
</organism>
<gene>
    <name evidence="2" type="ORF">B9Z19DRAFT_1087697</name>
</gene>
<reference evidence="2 3" key="1">
    <citation type="submission" date="2017-04" db="EMBL/GenBank/DDBJ databases">
        <title>Draft genome sequence of Tuber borchii Vittad., a whitish edible truffle.</title>
        <authorList>
            <consortium name="DOE Joint Genome Institute"/>
            <person name="Murat C."/>
            <person name="Kuo A."/>
            <person name="Barry K.W."/>
            <person name="Clum A."/>
            <person name="Dockter R.B."/>
            <person name="Fauchery L."/>
            <person name="Iotti M."/>
            <person name="Kohler A."/>
            <person name="Labutti K."/>
            <person name="Lindquist E.A."/>
            <person name="Lipzen A."/>
            <person name="Ohm R.A."/>
            <person name="Wang M."/>
            <person name="Grigoriev I.V."/>
            <person name="Zambonelli A."/>
            <person name="Martin F.M."/>
        </authorList>
    </citation>
    <scope>NUCLEOTIDE SEQUENCE [LARGE SCALE GENOMIC DNA]</scope>
    <source>
        <strain evidence="2 3">Tbo3840</strain>
    </source>
</reference>
<dbReference type="Proteomes" id="UP000244722">
    <property type="component" value="Unassembled WGS sequence"/>
</dbReference>
<sequence>MDNGLACFILSYYYLFLLIFLRGVWYSDLFLLPLLPLDIRRYIIWVGFLAYLFDVVSFFPQNSYTLNSLLPSIP</sequence>
<evidence type="ECO:0000313" key="3">
    <source>
        <dbReference type="Proteomes" id="UP000244722"/>
    </source>
</evidence>
<evidence type="ECO:0000256" key="1">
    <source>
        <dbReference type="SAM" id="Phobius"/>
    </source>
</evidence>
<dbReference type="AlphaFoldDB" id="A0A2T6ZMH5"/>
<accession>A0A2T6ZMH5</accession>